<comment type="subcellular location">
    <subcellularLocation>
        <location evidence="1">Membrane</location>
        <topology evidence="1">Multi-pass membrane protein</topology>
    </subcellularLocation>
</comment>
<reference evidence="7 8" key="1">
    <citation type="submission" date="2023-01" db="EMBL/GenBank/DDBJ databases">
        <title>Vibrio sp. KJ40-1 sp.nov, isolated from marine algae.</title>
        <authorList>
            <person name="Butt M."/>
            <person name="Kim J.M.J."/>
            <person name="Jeon C.O.C."/>
        </authorList>
    </citation>
    <scope>NUCLEOTIDE SEQUENCE [LARGE SCALE GENOMIC DNA]</scope>
    <source>
        <strain evidence="7 8">KJ40-1</strain>
    </source>
</reference>
<keyword evidence="8" id="KW-1185">Reference proteome</keyword>
<comment type="caution">
    <text evidence="7">The sequence shown here is derived from an EMBL/GenBank/DDBJ whole genome shotgun (WGS) entry which is preliminary data.</text>
</comment>
<feature type="transmembrane region" description="Helical" evidence="6">
    <location>
        <begin position="147"/>
        <end position="174"/>
    </location>
</feature>
<dbReference type="InterPro" id="IPR044878">
    <property type="entry name" value="UbiA_sf"/>
</dbReference>
<feature type="transmembrane region" description="Helical" evidence="6">
    <location>
        <begin position="16"/>
        <end position="35"/>
    </location>
</feature>
<gene>
    <name evidence="7" type="ORF">PGX00_01140</name>
</gene>
<keyword evidence="7" id="KW-0808">Transferase</keyword>
<organism evidence="7 8">
    <name type="scientific">Vibrio algarum</name>
    <dbReference type="NCBI Taxonomy" id="3020714"/>
    <lineage>
        <taxon>Bacteria</taxon>
        <taxon>Pseudomonadati</taxon>
        <taxon>Pseudomonadota</taxon>
        <taxon>Gammaproteobacteria</taxon>
        <taxon>Vibrionales</taxon>
        <taxon>Vibrionaceae</taxon>
        <taxon>Vibrio</taxon>
    </lineage>
</organism>
<evidence type="ECO:0000256" key="2">
    <source>
        <dbReference type="ARBA" id="ARBA00022475"/>
    </source>
</evidence>
<protein>
    <submittedName>
        <fullName evidence="7">Decaprenyl-phosphate phosphoribosyltransferase</fullName>
    </submittedName>
</protein>
<dbReference type="InterPro" id="IPR000537">
    <property type="entry name" value="UbiA_prenyltransferase"/>
</dbReference>
<keyword evidence="4 6" id="KW-1133">Transmembrane helix</keyword>
<evidence type="ECO:0000256" key="6">
    <source>
        <dbReference type="SAM" id="Phobius"/>
    </source>
</evidence>
<dbReference type="EMBL" id="JAQLOI010000001">
    <property type="protein sequence ID" value="MDB1122421.1"/>
    <property type="molecule type" value="Genomic_DNA"/>
</dbReference>
<evidence type="ECO:0000256" key="1">
    <source>
        <dbReference type="ARBA" id="ARBA00004141"/>
    </source>
</evidence>
<feature type="transmembrane region" description="Helical" evidence="6">
    <location>
        <begin position="262"/>
        <end position="280"/>
    </location>
</feature>
<evidence type="ECO:0000313" key="7">
    <source>
        <dbReference type="EMBL" id="MDB1122421.1"/>
    </source>
</evidence>
<dbReference type="GO" id="GO:0016757">
    <property type="term" value="F:glycosyltransferase activity"/>
    <property type="evidence" value="ECO:0007669"/>
    <property type="project" value="UniProtKB-KW"/>
</dbReference>
<keyword evidence="7" id="KW-0328">Glycosyltransferase</keyword>
<evidence type="ECO:0000313" key="8">
    <source>
        <dbReference type="Proteomes" id="UP001210678"/>
    </source>
</evidence>
<name>A0ABT4YMH0_9VIBR</name>
<sequence length="281" mass="31573">MLNIKALVKLMRPKQWVKNAFVMAPLVFSGLFLSLESVLQAITATVLFCIASSATYILNDYKDVEDDRKHPVKSKTRPLASGDVTKHQALVLMTLLYGLVAIGLVIHFDFVVIILCYLALNVVYTIYLKYQPVLDIFTIASGFVLRVYTGTVAISVPLSPWMLVTTFALALYLAAIKRRQELAKNGSSSRNVLNEYSVELMDRYAEMSATCAVIFYSLFVMTSKMDMVLSIPFVLFGLYRYWFVVDSLDGGESPTDALFSDFQLQTTIIAWVAVCLYTLWP</sequence>
<dbReference type="Pfam" id="PF01040">
    <property type="entry name" value="UbiA"/>
    <property type="match status" value="1"/>
</dbReference>
<dbReference type="RefSeq" id="WP_272132151.1">
    <property type="nucleotide sequence ID" value="NZ_JAQLOI010000001.1"/>
</dbReference>
<feature type="transmembrane region" description="Helical" evidence="6">
    <location>
        <begin position="213"/>
        <end position="242"/>
    </location>
</feature>
<feature type="transmembrane region" description="Helical" evidence="6">
    <location>
        <begin position="95"/>
        <end position="127"/>
    </location>
</feature>
<evidence type="ECO:0000256" key="3">
    <source>
        <dbReference type="ARBA" id="ARBA00022692"/>
    </source>
</evidence>
<evidence type="ECO:0000256" key="4">
    <source>
        <dbReference type="ARBA" id="ARBA00022989"/>
    </source>
</evidence>
<proteinExistence type="predicted"/>
<keyword evidence="3 6" id="KW-0812">Transmembrane</keyword>
<dbReference type="Gene3D" id="1.10.357.140">
    <property type="entry name" value="UbiA prenyltransferase"/>
    <property type="match status" value="1"/>
</dbReference>
<keyword evidence="2" id="KW-1003">Cell membrane</keyword>
<accession>A0ABT4YMH0</accession>
<keyword evidence="5 6" id="KW-0472">Membrane</keyword>
<dbReference type="Proteomes" id="UP001210678">
    <property type="component" value="Unassembled WGS sequence"/>
</dbReference>
<evidence type="ECO:0000256" key="5">
    <source>
        <dbReference type="ARBA" id="ARBA00023136"/>
    </source>
</evidence>
<dbReference type="CDD" id="cd13963">
    <property type="entry name" value="PT_UbiA_2"/>
    <property type="match status" value="1"/>
</dbReference>